<dbReference type="AlphaFoldDB" id="A0A368RPG5"/>
<evidence type="ECO:0000259" key="10">
    <source>
        <dbReference type="Pfam" id="PF23598"/>
    </source>
</evidence>
<comment type="similarity">
    <text evidence="1">Belongs to the disease resistance NB-LRR family.</text>
</comment>
<name>A0A368RPG5_SETIT</name>
<proteinExistence type="inferred from homology"/>
<dbReference type="Pfam" id="PF23559">
    <property type="entry name" value="WHD_DRP"/>
    <property type="match status" value="1"/>
</dbReference>
<dbReference type="GO" id="GO:0002758">
    <property type="term" value="P:innate immune response-activating signaling pathway"/>
    <property type="evidence" value="ECO:0007669"/>
    <property type="project" value="UniProtKB-ARBA"/>
</dbReference>
<evidence type="ECO:0000256" key="3">
    <source>
        <dbReference type="ARBA" id="ARBA00022737"/>
    </source>
</evidence>
<evidence type="ECO:0000313" key="11">
    <source>
        <dbReference type="EMBL" id="RCV32079.1"/>
    </source>
</evidence>
<feature type="domain" description="Disease resistance R13L4/SHOC-2-like LRR" evidence="10">
    <location>
        <begin position="805"/>
        <end position="1143"/>
    </location>
</feature>
<dbReference type="InterPro" id="IPR036388">
    <property type="entry name" value="WH-like_DNA-bd_sf"/>
</dbReference>
<dbReference type="InterPro" id="IPR038005">
    <property type="entry name" value="RX-like_CC"/>
</dbReference>
<dbReference type="InterPro" id="IPR058922">
    <property type="entry name" value="WHD_DRP"/>
</dbReference>
<dbReference type="GO" id="GO:0043531">
    <property type="term" value="F:ADP binding"/>
    <property type="evidence" value="ECO:0007669"/>
    <property type="project" value="InterPro"/>
</dbReference>
<evidence type="ECO:0000259" key="9">
    <source>
        <dbReference type="Pfam" id="PF23559"/>
    </source>
</evidence>
<dbReference type="FunFam" id="1.10.10.10:FF:000322">
    <property type="entry name" value="Probable disease resistance protein At1g63360"/>
    <property type="match status" value="1"/>
</dbReference>
<sequence length="1202" mass="136470">MEATALSVGKSVLDGALGYAKSAVAEEVALQLGIQRDHAFIRDELSMMQAFLRAAHGERDDHEVLMTWVKQVRDVAYDAEDCLQNFSIHLHNQSWWHLPRTLRERRRIAKQMKELRARVEDVSQRNLRYQLINSASSKPVTSADEKPNIAAAGIYGINDARRAGKKDNSKVDLVQLINQEGEDLRVIAVWGTSSDLGQTSIIKAVYDNPDIKGKFAYRAWVRVMHPFNAKDFVQSLVKQFRSTVGFEGLLEEDKTWQELAEELKGYVNEKGYLVVLNDLSTIEEWDDIKVCFPNYKKGSRIIVCTPQVEVASLCLGQESQVLELKQFSTDQTIYAFYEKDGTDSPTLLPSSDAATTSTLNLVVPTNEILENQSKGSKDRKVVRNNLTRIKTMTNALEESKLIGREKEASDVAGLISDKLGQQFLVISIWGMGGLGKTTLIKDVYQNQHLIGMFEKCVFVTVMRPFILKELLKSLIMQLHTESSEERRSIMDLRGGTRKELPTMGVEALIKEVARLLEGFKCLIVLDDLSSTTEWDMVVQSFPKMENTSRIIITTREENIAKYCSEKQENIYKLKILGDKDALDLFTRKVFKEAIDLEQRRPDLIEEAKLILKKCNGLPLAIVTIGGFLVNQPKTAMEWRKLNEHISAELEINPELEAIRTILSKSYDGLPYHLKSCFLYLSIFPEDHKLSRRRLTRRWTAEGYSREIREKSAEEIADRYFMELIGRSMILPCHESAYSRKGFDSCQVHDLMREISISKSTEENLVFRLEEGCRSNTHGTVRHLTINSNWEGDKRDFESMVDMNRIRSLTVFGKWRPFFISNKMSLLRILDLENIDYLYDRHLEQIGKLHHLQYLSLRRCNSIFRLPDSLGNLKQLQTLDIKQTSIRNLPKTIINLRKLHYIHATIDYSIILGCSTSGEIEDGIVLPRGFRKLRLLRTLSVVNIAVGQGILKEIKALTQLRRLAVIGIDKKNCGEFCSTLADLRCLESLTVHSMSEPDLQGCLDGVSSPPKNLQSLMVRGNLAKLPEWIGGLNSLVKLKLKETMLSELDATIQVLGKLPNLAILRLLKRSFKGKELNLTFRRETFPSLMVLQLALPDLRSVEFGEEATPKLELLSFIGYPLICKAGMFSGLASLPSLKEFMLDNDKYEEDFLTHVQDQLDGNPNGPVMKSSGALASNKFVEALFDLEILGQSQWDSNDSPNPS</sequence>
<dbReference type="Gene3D" id="3.40.50.300">
    <property type="entry name" value="P-loop containing nucleotide triphosphate hydrolases"/>
    <property type="match status" value="2"/>
</dbReference>
<feature type="domain" description="Disease resistance N-terminal" evidence="8">
    <location>
        <begin position="16"/>
        <end position="97"/>
    </location>
</feature>
<dbReference type="OrthoDB" id="675227at2759"/>
<keyword evidence="5" id="KW-0611">Plant defense</keyword>
<evidence type="ECO:0000256" key="1">
    <source>
        <dbReference type="ARBA" id="ARBA00008894"/>
    </source>
</evidence>
<dbReference type="InterPro" id="IPR002182">
    <property type="entry name" value="NB-ARC"/>
</dbReference>
<reference evidence="11" key="1">
    <citation type="journal article" date="2012" name="Nat. Biotechnol.">
        <title>Reference genome sequence of the model plant Setaria.</title>
        <authorList>
            <person name="Bennetzen J.L."/>
            <person name="Schmutz J."/>
            <person name="Wang H."/>
            <person name="Percifield R."/>
            <person name="Hawkins J."/>
            <person name="Pontaroli A.C."/>
            <person name="Estep M."/>
            <person name="Feng L."/>
            <person name="Vaughn J.N."/>
            <person name="Grimwood J."/>
            <person name="Jenkins J."/>
            <person name="Barry K."/>
            <person name="Lindquist E."/>
            <person name="Hellsten U."/>
            <person name="Deshpande S."/>
            <person name="Wang X."/>
            <person name="Wu X."/>
            <person name="Mitros T."/>
            <person name="Triplett J."/>
            <person name="Yang X."/>
            <person name="Ye C.Y."/>
            <person name="Mauro-Herrera M."/>
            <person name="Wang L."/>
            <person name="Li P."/>
            <person name="Sharma M."/>
            <person name="Sharma R."/>
            <person name="Ronald P.C."/>
            <person name="Panaud O."/>
            <person name="Kellogg E.A."/>
            <person name="Brutnell T.P."/>
            <person name="Doust A.N."/>
            <person name="Tuskan G.A."/>
            <person name="Rokhsar D."/>
            <person name="Devos K.M."/>
        </authorList>
    </citation>
    <scope>NUCLEOTIDE SEQUENCE [LARGE SCALE GENOMIC DNA]</scope>
    <source>
        <strain evidence="11">Yugu1</strain>
    </source>
</reference>
<organism evidence="11">
    <name type="scientific">Setaria italica</name>
    <name type="common">Foxtail millet</name>
    <name type="synonym">Panicum italicum</name>
    <dbReference type="NCBI Taxonomy" id="4555"/>
    <lineage>
        <taxon>Eukaryota</taxon>
        <taxon>Viridiplantae</taxon>
        <taxon>Streptophyta</taxon>
        <taxon>Embryophyta</taxon>
        <taxon>Tracheophyta</taxon>
        <taxon>Spermatophyta</taxon>
        <taxon>Magnoliopsida</taxon>
        <taxon>Liliopsida</taxon>
        <taxon>Poales</taxon>
        <taxon>Poaceae</taxon>
        <taxon>PACMAD clade</taxon>
        <taxon>Panicoideae</taxon>
        <taxon>Panicodae</taxon>
        <taxon>Paniceae</taxon>
        <taxon>Cenchrinae</taxon>
        <taxon>Setaria</taxon>
    </lineage>
</organism>
<dbReference type="SUPFAM" id="SSF52540">
    <property type="entry name" value="P-loop containing nucleoside triphosphate hydrolases"/>
    <property type="match status" value="2"/>
</dbReference>
<dbReference type="InterPro" id="IPR044974">
    <property type="entry name" value="Disease_R_plants"/>
</dbReference>
<dbReference type="Pfam" id="PF23598">
    <property type="entry name" value="LRR_14"/>
    <property type="match status" value="1"/>
</dbReference>
<dbReference type="STRING" id="4555.A0A368RPG5"/>
<dbReference type="InterPro" id="IPR055414">
    <property type="entry name" value="LRR_R13L4/SHOC2-like"/>
</dbReference>
<evidence type="ECO:0000256" key="5">
    <source>
        <dbReference type="ARBA" id="ARBA00022821"/>
    </source>
</evidence>
<dbReference type="PANTHER" id="PTHR23155">
    <property type="entry name" value="DISEASE RESISTANCE PROTEIN RP"/>
    <property type="match status" value="1"/>
</dbReference>
<dbReference type="GO" id="GO:0042742">
    <property type="term" value="P:defense response to bacterium"/>
    <property type="evidence" value="ECO:0007669"/>
    <property type="project" value="UniProtKB-ARBA"/>
</dbReference>
<dbReference type="InterPro" id="IPR042197">
    <property type="entry name" value="Apaf_helical"/>
</dbReference>
<dbReference type="InterPro" id="IPR041118">
    <property type="entry name" value="Rx_N"/>
</dbReference>
<evidence type="ECO:0008006" key="12">
    <source>
        <dbReference type="Google" id="ProtNLM"/>
    </source>
</evidence>
<gene>
    <name evidence="11" type="ORF">SETIT_6G229200v2</name>
</gene>
<dbReference type="KEGG" id="sita:101783565"/>
<protein>
    <recommendedName>
        <fullName evidence="12">NB-ARC domain-containing protein</fullName>
    </recommendedName>
</protein>
<dbReference type="Gene3D" id="1.10.10.10">
    <property type="entry name" value="Winged helix-like DNA-binding domain superfamily/Winged helix DNA-binding domain"/>
    <property type="match status" value="1"/>
</dbReference>
<dbReference type="InterPro" id="IPR027417">
    <property type="entry name" value="P-loop_NTPase"/>
</dbReference>
<keyword evidence="4" id="KW-0547">Nucleotide-binding</keyword>
<accession>A0A368RPG5</accession>
<dbReference type="PANTHER" id="PTHR23155:SF1114">
    <property type="entry name" value="OS02G0475500 PROTEIN"/>
    <property type="match status" value="1"/>
</dbReference>
<dbReference type="GO" id="GO:0009626">
    <property type="term" value="P:plant-type hypersensitive response"/>
    <property type="evidence" value="ECO:0007669"/>
    <property type="project" value="UniProtKB-ARBA"/>
</dbReference>
<evidence type="ECO:0000259" key="8">
    <source>
        <dbReference type="Pfam" id="PF18052"/>
    </source>
</evidence>
<keyword evidence="6" id="KW-0175">Coiled coil</keyword>
<dbReference type="Gene3D" id="3.80.10.10">
    <property type="entry name" value="Ribonuclease Inhibitor"/>
    <property type="match status" value="1"/>
</dbReference>
<dbReference type="SUPFAM" id="SSF52058">
    <property type="entry name" value="L domain-like"/>
    <property type="match status" value="1"/>
</dbReference>
<feature type="domain" description="Disease resistance protein winged helix" evidence="9">
    <location>
        <begin position="682"/>
        <end position="754"/>
    </location>
</feature>
<dbReference type="EMBL" id="CM003533">
    <property type="protein sequence ID" value="RCV32079.1"/>
    <property type="molecule type" value="Genomic_DNA"/>
</dbReference>
<dbReference type="CDD" id="cd14798">
    <property type="entry name" value="RX-CC_like"/>
    <property type="match status" value="1"/>
</dbReference>
<dbReference type="InterPro" id="IPR032675">
    <property type="entry name" value="LRR_dom_sf"/>
</dbReference>
<dbReference type="Pfam" id="PF00931">
    <property type="entry name" value="NB-ARC"/>
    <property type="match status" value="2"/>
</dbReference>
<keyword evidence="3" id="KW-0677">Repeat</keyword>
<dbReference type="Gene3D" id="1.20.5.4130">
    <property type="match status" value="1"/>
</dbReference>
<evidence type="ECO:0000259" key="7">
    <source>
        <dbReference type="Pfam" id="PF00931"/>
    </source>
</evidence>
<dbReference type="Gene3D" id="1.10.8.430">
    <property type="entry name" value="Helical domain of apoptotic protease-activating factors"/>
    <property type="match status" value="1"/>
</dbReference>
<keyword evidence="2" id="KW-0433">Leucine-rich repeat</keyword>
<reference evidence="11" key="2">
    <citation type="submission" date="2015-07" db="EMBL/GenBank/DDBJ databases">
        <authorList>
            <person name="Noorani M."/>
        </authorList>
    </citation>
    <scope>NUCLEOTIDE SEQUENCE</scope>
    <source>
        <strain evidence="11">Yugu1</strain>
    </source>
</reference>
<evidence type="ECO:0000256" key="2">
    <source>
        <dbReference type="ARBA" id="ARBA00022614"/>
    </source>
</evidence>
<evidence type="ECO:0000256" key="4">
    <source>
        <dbReference type="ARBA" id="ARBA00022741"/>
    </source>
</evidence>
<feature type="domain" description="NB-ARC" evidence="7">
    <location>
        <begin position="412"/>
        <end position="592"/>
    </location>
</feature>
<dbReference type="Pfam" id="PF18052">
    <property type="entry name" value="Rx_N"/>
    <property type="match status" value="1"/>
</dbReference>
<feature type="domain" description="NB-ARC" evidence="7">
    <location>
        <begin position="180"/>
        <end position="332"/>
    </location>
</feature>
<evidence type="ECO:0000256" key="6">
    <source>
        <dbReference type="ARBA" id="ARBA00023054"/>
    </source>
</evidence>
<dbReference type="PRINTS" id="PR00364">
    <property type="entry name" value="DISEASERSIST"/>
</dbReference>